<accession>A0ABU4FK61</accession>
<dbReference type="InterPro" id="IPR036291">
    <property type="entry name" value="NAD(P)-bd_dom_sf"/>
</dbReference>
<evidence type="ECO:0000313" key="3">
    <source>
        <dbReference type="EMBL" id="MDV7220934.1"/>
    </source>
</evidence>
<name>A0ABU4FK61_9ACTN</name>
<gene>
    <name evidence="3" type="ORF">R5A26_33840</name>
</gene>
<comment type="caution">
    <text evidence="3">The sequence shown here is derived from an EMBL/GenBank/DDBJ whole genome shotgun (WGS) entry which is preliminary data.</text>
</comment>
<evidence type="ECO:0000256" key="1">
    <source>
        <dbReference type="ARBA" id="ARBA00004370"/>
    </source>
</evidence>
<dbReference type="SUPFAM" id="SSF51735">
    <property type="entry name" value="NAD(P)-binding Rossmann-fold domains"/>
    <property type="match status" value="1"/>
</dbReference>
<evidence type="ECO:0000259" key="2">
    <source>
        <dbReference type="Pfam" id="PF01370"/>
    </source>
</evidence>
<dbReference type="EMBL" id="JAWMAJ010000150">
    <property type="protein sequence ID" value="MDV7220934.1"/>
    <property type="molecule type" value="Genomic_DNA"/>
</dbReference>
<reference evidence="3 4" key="1">
    <citation type="submission" date="2023-10" db="EMBL/GenBank/DDBJ databases">
        <title>Characterization of rhizosphere-enriched actinobacteria from wheat plants lab-grown on chernevaya soil.</title>
        <authorList>
            <person name="Tikhonova E.N."/>
            <person name="Konopkin A."/>
            <person name="Kravchenko I.K."/>
        </authorList>
    </citation>
    <scope>NUCLEOTIDE SEQUENCE [LARGE SCALE GENOMIC DNA]</scope>
    <source>
        <strain evidence="3 4">RR29</strain>
    </source>
</reference>
<protein>
    <submittedName>
        <fullName evidence="3">NAD-dependent epimerase/dehydratase family protein</fullName>
    </submittedName>
</protein>
<dbReference type="PANTHER" id="PTHR14097">
    <property type="entry name" value="OXIDOREDUCTASE HTATIP2"/>
    <property type="match status" value="1"/>
</dbReference>
<comment type="subcellular location">
    <subcellularLocation>
        <location evidence="1">Membrane</location>
    </subcellularLocation>
</comment>
<sequence length="233" mass="25459">MRVIIFGASGMVGHGALRACLLDEAVTEVLVVVRSPLPLDHPKLRQIIHTDFTDYTAVQDQLKDLDACFFCLGVSALGRGEEEYTRVTYDYTLAAARALHAANPSLTFVYVSGEGTDSTGGSRQMWARVKGRTENDLLAMPMHAYMFRPGYIQPVSGATSRTPVYRVLYRITGSLYPLLRRAFPRHVTTTDAVGHAMLAVTRLKGAGPTVLHNPDINRLAAVEPGQAPKPPHS</sequence>
<dbReference type="InterPro" id="IPR001509">
    <property type="entry name" value="Epimerase_deHydtase"/>
</dbReference>
<organism evidence="3 4">
    <name type="scientific">Streptomyces prunicolor</name>
    <dbReference type="NCBI Taxonomy" id="67348"/>
    <lineage>
        <taxon>Bacteria</taxon>
        <taxon>Bacillati</taxon>
        <taxon>Actinomycetota</taxon>
        <taxon>Actinomycetes</taxon>
        <taxon>Kitasatosporales</taxon>
        <taxon>Streptomycetaceae</taxon>
        <taxon>Streptomyces</taxon>
    </lineage>
</organism>
<dbReference type="RefSeq" id="WP_317774355.1">
    <property type="nucleotide sequence ID" value="NZ_JAWMAJ010000150.1"/>
</dbReference>
<dbReference type="PANTHER" id="PTHR14097:SF8">
    <property type="entry name" value="NAD(P)-BINDING DOMAIN-CONTAINING PROTEIN"/>
    <property type="match status" value="1"/>
</dbReference>
<dbReference type="Gene3D" id="3.40.50.720">
    <property type="entry name" value="NAD(P)-binding Rossmann-like Domain"/>
    <property type="match status" value="1"/>
</dbReference>
<dbReference type="Pfam" id="PF01370">
    <property type="entry name" value="Epimerase"/>
    <property type="match status" value="1"/>
</dbReference>
<dbReference type="Proteomes" id="UP001187346">
    <property type="component" value="Unassembled WGS sequence"/>
</dbReference>
<feature type="domain" description="NAD-dependent epimerase/dehydratase" evidence="2">
    <location>
        <begin position="3"/>
        <end position="112"/>
    </location>
</feature>
<proteinExistence type="predicted"/>
<evidence type="ECO:0000313" key="4">
    <source>
        <dbReference type="Proteomes" id="UP001187346"/>
    </source>
</evidence>
<keyword evidence="4" id="KW-1185">Reference proteome</keyword>